<gene>
    <name evidence="2" type="ORF">DENIS_1522</name>
</gene>
<proteinExistence type="predicted"/>
<organism evidence="2 3">
    <name type="scientific">Desulfonema ishimotonii</name>
    <dbReference type="NCBI Taxonomy" id="45657"/>
    <lineage>
        <taxon>Bacteria</taxon>
        <taxon>Pseudomonadati</taxon>
        <taxon>Thermodesulfobacteriota</taxon>
        <taxon>Desulfobacteria</taxon>
        <taxon>Desulfobacterales</taxon>
        <taxon>Desulfococcaceae</taxon>
        <taxon>Desulfonema</taxon>
    </lineage>
</organism>
<sequence>MKNESDKKEALRRWRLILGPYGDDALADAAGAGQGKKGALLNGEDVRRDRVLHYLYGREYKDRQADADGREGGAGASRMSVPHWLGQVRRLFPRSTVETLQRHALERYEMTALLTDPEVLEKATPSVELVRTLISFRSLLPPASMTAARKVIRAVVRELEEKLARKVRNAIQGPRCRHRHGGRPGIHNLDWKTTIRRNIRHFQPSEGTLVPEHLYFFQRSKRRLPWDIFILVDQSGSMLDSVIHSAVLAAIFYGLSSLRARLILFDTQVVDLTDRVDDPVEVLLGVQLGGGTDIGSALEYASGLVRNPGRTIVVLISDFYEGGRPGHMEAVVRRLSDAGVTLLGLAALDDRAEPDYNRHAAQQLADIGMEIGAMTPDRLAEWVGNVMAGK</sequence>
<dbReference type="EMBL" id="BEXT01000001">
    <property type="protein sequence ID" value="GBC60565.1"/>
    <property type="molecule type" value="Genomic_DNA"/>
</dbReference>
<reference evidence="3" key="2">
    <citation type="submission" date="2019-01" db="EMBL/GenBank/DDBJ databases">
        <title>Genome sequence of Desulfonema ishimotonii strain Tokyo 01.</title>
        <authorList>
            <person name="Fukui M."/>
        </authorList>
    </citation>
    <scope>NUCLEOTIDE SEQUENCE [LARGE SCALE GENOMIC DNA]</scope>
    <source>
        <strain evidence="3">Tokyo 01</strain>
    </source>
</reference>
<dbReference type="InterPro" id="IPR008912">
    <property type="entry name" value="Uncharacterised_CoxE"/>
</dbReference>
<dbReference type="Proteomes" id="UP000288096">
    <property type="component" value="Unassembled WGS sequence"/>
</dbReference>
<evidence type="ECO:0000313" key="3">
    <source>
        <dbReference type="Proteomes" id="UP000288096"/>
    </source>
</evidence>
<dbReference type="OrthoDB" id="9789979at2"/>
<evidence type="ECO:0000313" key="2">
    <source>
        <dbReference type="EMBL" id="GBC60565.1"/>
    </source>
</evidence>
<name>A0A401FUD2_9BACT</name>
<dbReference type="Pfam" id="PF05762">
    <property type="entry name" value="VWA_CoxE"/>
    <property type="match status" value="1"/>
</dbReference>
<dbReference type="PANTHER" id="PTHR30634">
    <property type="entry name" value="OUTER MEMBRANE LOLAB LIPOPROTEIN INSERTION APPARATUS"/>
    <property type="match status" value="1"/>
</dbReference>
<dbReference type="SMART" id="SM00327">
    <property type="entry name" value="VWA"/>
    <property type="match status" value="1"/>
</dbReference>
<feature type="domain" description="VWFA" evidence="1">
    <location>
        <begin position="225"/>
        <end position="384"/>
    </location>
</feature>
<evidence type="ECO:0000259" key="1">
    <source>
        <dbReference type="SMART" id="SM00327"/>
    </source>
</evidence>
<dbReference type="PANTHER" id="PTHR30634:SF16">
    <property type="entry name" value="OUTER-MEMBRANE LIPOPROTEIN LOLB"/>
    <property type="match status" value="1"/>
</dbReference>
<dbReference type="AlphaFoldDB" id="A0A401FUD2"/>
<dbReference type="InterPro" id="IPR036465">
    <property type="entry name" value="vWFA_dom_sf"/>
</dbReference>
<protein>
    <submittedName>
        <fullName evidence="2">VWA domain-containing protein</fullName>
    </submittedName>
</protein>
<keyword evidence="3" id="KW-1185">Reference proteome</keyword>
<dbReference type="RefSeq" id="WP_124327964.1">
    <property type="nucleotide sequence ID" value="NZ_BEXT01000001.1"/>
</dbReference>
<accession>A0A401FUD2</accession>
<dbReference type="InterPro" id="IPR050458">
    <property type="entry name" value="LolB"/>
</dbReference>
<comment type="caution">
    <text evidence="2">The sequence shown here is derived from an EMBL/GenBank/DDBJ whole genome shotgun (WGS) entry which is preliminary data.</text>
</comment>
<dbReference type="SUPFAM" id="SSF53300">
    <property type="entry name" value="vWA-like"/>
    <property type="match status" value="1"/>
</dbReference>
<reference evidence="3" key="1">
    <citation type="submission" date="2017-11" db="EMBL/GenBank/DDBJ databases">
        <authorList>
            <person name="Watanabe M."/>
            <person name="Kojima H."/>
        </authorList>
    </citation>
    <scope>NUCLEOTIDE SEQUENCE [LARGE SCALE GENOMIC DNA]</scope>
    <source>
        <strain evidence="3">Tokyo 01</strain>
    </source>
</reference>
<dbReference type="InterPro" id="IPR002035">
    <property type="entry name" value="VWF_A"/>
</dbReference>
<dbReference type="Gene3D" id="3.40.50.410">
    <property type="entry name" value="von Willebrand factor, type A domain"/>
    <property type="match status" value="1"/>
</dbReference>